<accession>A0ABR4A2T1</accession>
<evidence type="ECO:0000256" key="1">
    <source>
        <dbReference type="ARBA" id="ARBA00004123"/>
    </source>
</evidence>
<dbReference type="PANTHER" id="PTHR11125:SF7">
    <property type="entry name" value="TRANSCRIPTION ELONGATION FACTOR SPT5"/>
    <property type="match status" value="1"/>
</dbReference>
<feature type="compositionally biased region" description="Gly residues" evidence="9">
    <location>
        <begin position="822"/>
        <end position="834"/>
    </location>
</feature>
<evidence type="ECO:0000313" key="12">
    <source>
        <dbReference type="EMBL" id="KAL2040252.1"/>
    </source>
</evidence>
<evidence type="ECO:0000256" key="7">
    <source>
        <dbReference type="ARBA" id="ARBA00025870"/>
    </source>
</evidence>
<dbReference type="InterPro" id="IPR008991">
    <property type="entry name" value="Translation_prot_SH3-like_sf"/>
</dbReference>
<feature type="domain" description="KOW" evidence="11">
    <location>
        <begin position="749"/>
        <end position="776"/>
    </location>
</feature>
<dbReference type="InterPro" id="IPR022581">
    <property type="entry name" value="Spt5_N"/>
</dbReference>
<keyword evidence="4 8" id="KW-0804">Transcription</keyword>
<comment type="similarity">
    <text evidence="2 8">Belongs to the SPT5 family.</text>
</comment>
<dbReference type="Pfam" id="PF03439">
    <property type="entry name" value="Spt5-NGN"/>
    <property type="match status" value="1"/>
</dbReference>
<dbReference type="InterPro" id="IPR036735">
    <property type="entry name" value="NGN_dom_sf"/>
</dbReference>
<evidence type="ECO:0000256" key="2">
    <source>
        <dbReference type="ARBA" id="ARBA00006956"/>
    </source>
</evidence>
<dbReference type="CDD" id="cd06082">
    <property type="entry name" value="KOW_Spt5_2"/>
    <property type="match status" value="1"/>
</dbReference>
<dbReference type="InterPro" id="IPR041977">
    <property type="entry name" value="KOW_Spt5_4"/>
</dbReference>
<comment type="function">
    <text evidence="6 8">The SPT4-SPT5 complex mediates both activation and inhibition of transcription elongation, and plays a role in pre-mRNA processing. This complex seems to be important for the stability of the RNA polymerase II elongation machinery on the chromatin template but not for the inherent ability of this machinery to translocate down the gene.</text>
</comment>
<comment type="subunit">
    <text evidence="7">Component of the SPT4-SPT5 complex. Interacts with RNA polymerase II.</text>
</comment>
<keyword evidence="13" id="KW-1185">Reference proteome</keyword>
<dbReference type="InterPro" id="IPR017071">
    <property type="entry name" value="TF_Spt5_eukaryote"/>
</dbReference>
<dbReference type="InterPro" id="IPR005100">
    <property type="entry name" value="NGN-domain"/>
</dbReference>
<dbReference type="InterPro" id="IPR039385">
    <property type="entry name" value="NGN_Euk"/>
</dbReference>
<organism evidence="12 13">
    <name type="scientific">Stereocaulon virgatum</name>
    <dbReference type="NCBI Taxonomy" id="373712"/>
    <lineage>
        <taxon>Eukaryota</taxon>
        <taxon>Fungi</taxon>
        <taxon>Dikarya</taxon>
        <taxon>Ascomycota</taxon>
        <taxon>Pezizomycotina</taxon>
        <taxon>Lecanoromycetes</taxon>
        <taxon>OSLEUM clade</taxon>
        <taxon>Lecanoromycetidae</taxon>
        <taxon>Lecanorales</taxon>
        <taxon>Lecanorineae</taxon>
        <taxon>Stereocaulaceae</taxon>
        <taxon>Stereocaulon</taxon>
    </lineage>
</organism>
<evidence type="ECO:0000259" key="11">
    <source>
        <dbReference type="SMART" id="SM00739"/>
    </source>
</evidence>
<feature type="domain" description="KOW" evidence="11">
    <location>
        <begin position="531"/>
        <end position="559"/>
    </location>
</feature>
<dbReference type="PIRSF" id="PIRSF036945">
    <property type="entry name" value="Spt5"/>
    <property type="match status" value="1"/>
</dbReference>
<sequence>MSSADLLNQDFGSESEDDNFNPAPAGDSDNDAAGDSDGELNVTTKVNGTSQRRQPSGQRNAGEEEEDIKEDGIGDADGVGDDEDDEDEEDDDEDEEEAISGRPRKRARRDPRNQFLDVEAEVDEEDDGEEEDEEGETAGFIAETHPDDLGDLPEGANTDDRRHRELDRQRERAQQIDAEQQAQLLREKYGRRTANTADPVTVPKRLLLPSVDDPSIWGVKCKPGKEREVVFAITKRIEERAGTKNPMPLISALERGRTMAGYVYIEARKQADIHSALEGIMNVYPRSQVILIPIKEMPELLRVTKSEQLQPGGYVRIKRGKYAGDLAQIDDVETNGLEASLRIVPRLDYGQNEDANAPMVDGGIKGDAKRKRQGAMGLTNAAVRPPPRLFSDVEAKKKHMKYLQQMSTFDKKHWQYLGDNYINGFLVKDFKIQHLITENVNPSLEEVTRFSAGAEDGTENLDLSALAATLKKSTANENYLPGDTVEVYEGEQQGVTGKAISVRGDIVTIGVTEGELSGQNIEVPIKGLRKRFREGDHVKVIGGSRYRDEVGMVVSIKADQVTLLSDLSMQEITVFSKDLREASDSGVAGGLGRYDIHDLVQLDPATVGCVTKVDRESLRVLDQNGSVRSIMPSQISNKIEKRRNAVATDRRGSEIRTDDTVREIGGEQKQGVILHIYRSFLFLYNREQTDNSGISVVRATNVATVAAKGGRVAQGSSSGPDLNKMNPALMRNGANGNAPMAPPKSFGRDRALGQTVTIRKGPYKGLLGIVKDTTDSEARVELHTKSKTITVPKDTLGFKDPLTGQSIDYTRFSGSRGRGDGGRGGFSGSMGGATPGREPAWSGGRTPLPMAGGRTPAWGAGAASARTPAWSANVSTARTPMWRQDASSTNTNGGSRTPAYMSSTDGSHTVNPYADGSRTVNPYGGNTSYGGAPSGGARTPAWNPTATSSSYSHDPFASSTTINTNPTGSRTPAYEPSYRTPAPSYPTPNATGSASNNRPYDAPTPGKDFATAPTPAAQPSNGYANVGSTPAAMGGAPTPKFSGDAPTPFGGQPETPGWGAGEDTSPRYEEGTPSP</sequence>
<dbReference type="PANTHER" id="PTHR11125">
    <property type="entry name" value="SUPPRESSOR OF TY 5"/>
    <property type="match status" value="1"/>
</dbReference>
<comment type="subcellular location">
    <subcellularLocation>
        <location evidence="1 8">Nucleus</location>
    </subcellularLocation>
</comment>
<gene>
    <name evidence="12" type="ORF">N7G274_007155</name>
</gene>
<dbReference type="Pfam" id="PF23290">
    <property type="entry name" value="KOW5_SPT5"/>
    <property type="match status" value="1"/>
</dbReference>
<dbReference type="SUPFAM" id="SSF50104">
    <property type="entry name" value="Translation proteins SH3-like domain"/>
    <property type="match status" value="1"/>
</dbReference>
<protein>
    <recommendedName>
        <fullName evidence="3 8">Transcription elongation factor SPT5</fullName>
    </recommendedName>
</protein>
<feature type="compositionally biased region" description="Polar residues" evidence="9">
    <location>
        <begin position="41"/>
        <end position="59"/>
    </location>
</feature>
<dbReference type="Pfam" id="PF11942">
    <property type="entry name" value="Spt5_N"/>
    <property type="match status" value="1"/>
</dbReference>
<evidence type="ECO:0000313" key="13">
    <source>
        <dbReference type="Proteomes" id="UP001590950"/>
    </source>
</evidence>
<feature type="domain" description="KOW" evidence="11">
    <location>
        <begin position="478"/>
        <end position="505"/>
    </location>
</feature>
<evidence type="ECO:0000259" key="10">
    <source>
        <dbReference type="SMART" id="SM00738"/>
    </source>
</evidence>
<dbReference type="Pfam" id="PF23042">
    <property type="entry name" value="KOW1_SPT5"/>
    <property type="match status" value="1"/>
</dbReference>
<feature type="domain" description="KOW" evidence="11">
    <location>
        <begin position="654"/>
        <end position="679"/>
    </location>
</feature>
<feature type="compositionally biased region" description="Acidic residues" evidence="9">
    <location>
        <begin position="78"/>
        <end position="98"/>
    </location>
</feature>
<evidence type="ECO:0000256" key="9">
    <source>
        <dbReference type="SAM" id="MobiDB-lite"/>
    </source>
</evidence>
<dbReference type="InterPro" id="IPR041973">
    <property type="entry name" value="KOW_Spt5_1"/>
</dbReference>
<dbReference type="InterPro" id="IPR014722">
    <property type="entry name" value="Rib_uL2_dom2"/>
</dbReference>
<dbReference type="Gene3D" id="3.30.70.940">
    <property type="entry name" value="NusG, N-terminal domain"/>
    <property type="match status" value="1"/>
</dbReference>
<evidence type="ECO:0000256" key="3">
    <source>
        <dbReference type="ARBA" id="ARBA00020181"/>
    </source>
</evidence>
<dbReference type="InterPro" id="IPR041975">
    <property type="entry name" value="KOW_Spt5_2"/>
</dbReference>
<feature type="compositionally biased region" description="Basic and acidic residues" evidence="9">
    <location>
        <begin position="158"/>
        <end position="174"/>
    </location>
</feature>
<feature type="domain" description="NusG-like N-terminal" evidence="10">
    <location>
        <begin position="213"/>
        <end position="304"/>
    </location>
</feature>
<dbReference type="Gene3D" id="2.30.30.30">
    <property type="match status" value="3"/>
</dbReference>
<feature type="compositionally biased region" description="Acidic residues" evidence="9">
    <location>
        <begin position="28"/>
        <end position="38"/>
    </location>
</feature>
<feature type="compositionally biased region" description="Basic and acidic residues" evidence="9">
    <location>
        <begin position="1064"/>
        <end position="1075"/>
    </location>
</feature>
<feature type="compositionally biased region" description="Polar residues" evidence="9">
    <location>
        <begin position="1"/>
        <end position="12"/>
    </location>
</feature>
<dbReference type="CDD" id="cd09888">
    <property type="entry name" value="NGN_Euk"/>
    <property type="match status" value="1"/>
</dbReference>
<proteinExistence type="inferred from homology"/>
<dbReference type="CDD" id="cd06084">
    <property type="entry name" value="KOW_Spt5_4"/>
    <property type="match status" value="1"/>
</dbReference>
<dbReference type="Pfam" id="PF23037">
    <property type="entry name" value="KOWx_SPT5"/>
    <property type="match status" value="1"/>
</dbReference>
<feature type="region of interest" description="Disordered" evidence="9">
    <location>
        <begin position="881"/>
        <end position="1075"/>
    </location>
</feature>
<feature type="compositionally biased region" description="Acidic residues" evidence="9">
    <location>
        <begin position="118"/>
        <end position="136"/>
    </location>
</feature>
<dbReference type="InterPro" id="IPR006645">
    <property type="entry name" value="NGN-like_dom"/>
</dbReference>
<feature type="compositionally biased region" description="Polar residues" evidence="9">
    <location>
        <begin position="987"/>
        <end position="998"/>
    </location>
</feature>
<evidence type="ECO:0000256" key="4">
    <source>
        <dbReference type="ARBA" id="ARBA00023163"/>
    </source>
</evidence>
<dbReference type="InterPro" id="IPR041976">
    <property type="entry name" value="KOW_Spt5_3"/>
</dbReference>
<dbReference type="InterPro" id="IPR039659">
    <property type="entry name" value="SPT5"/>
</dbReference>
<feature type="domain" description="KOW" evidence="11">
    <location>
        <begin position="308"/>
        <end position="335"/>
    </location>
</feature>
<feature type="region of interest" description="Disordered" evidence="9">
    <location>
        <begin position="1"/>
        <end position="176"/>
    </location>
</feature>
<dbReference type="InterPro" id="IPR005824">
    <property type="entry name" value="KOW"/>
</dbReference>
<comment type="caution">
    <text evidence="12">The sequence shown here is derived from an EMBL/GenBank/DDBJ whole genome shotgun (WGS) entry which is preliminary data.</text>
</comment>
<feature type="compositionally biased region" description="Polar residues" evidence="9">
    <location>
        <begin position="885"/>
        <end position="910"/>
    </location>
</feature>
<dbReference type="SMART" id="SM00739">
    <property type="entry name" value="KOW"/>
    <property type="match status" value="5"/>
</dbReference>
<keyword evidence="5 8" id="KW-0539">Nucleus</keyword>
<evidence type="ECO:0000256" key="8">
    <source>
        <dbReference type="PIRNR" id="PIRNR036945"/>
    </source>
</evidence>
<evidence type="ECO:0000256" key="6">
    <source>
        <dbReference type="ARBA" id="ARBA00024691"/>
    </source>
</evidence>
<reference evidence="12 13" key="1">
    <citation type="submission" date="2024-09" db="EMBL/GenBank/DDBJ databases">
        <title>Rethinking Asexuality: The Enigmatic Case of Functional Sexual Genes in Lepraria (Stereocaulaceae).</title>
        <authorList>
            <person name="Doellman M."/>
            <person name="Sun Y."/>
            <person name="Barcenas-Pena A."/>
            <person name="Lumbsch H.T."/>
            <person name="Grewe F."/>
        </authorList>
    </citation>
    <scope>NUCLEOTIDE SEQUENCE [LARGE SCALE GENOMIC DNA]</scope>
    <source>
        <strain evidence="12 13">Mercado 3170</strain>
    </source>
</reference>
<dbReference type="Proteomes" id="UP001590950">
    <property type="component" value="Unassembled WGS sequence"/>
</dbReference>
<dbReference type="SMART" id="SM00738">
    <property type="entry name" value="NGN"/>
    <property type="match status" value="1"/>
</dbReference>
<dbReference type="Pfam" id="PF23291">
    <property type="entry name" value="KOW4_SPT5"/>
    <property type="match status" value="1"/>
</dbReference>
<feature type="compositionally biased region" description="Polar residues" evidence="9">
    <location>
        <begin position="942"/>
        <end position="970"/>
    </location>
</feature>
<dbReference type="CDD" id="cd06081">
    <property type="entry name" value="KOW_Spt5_1"/>
    <property type="match status" value="1"/>
</dbReference>
<feature type="compositionally biased region" description="Polar residues" evidence="9">
    <location>
        <begin position="1017"/>
        <end position="1028"/>
    </location>
</feature>
<dbReference type="CDD" id="cd06083">
    <property type="entry name" value="KOW_Spt5_3"/>
    <property type="match status" value="1"/>
</dbReference>
<name>A0ABR4A2T1_9LECA</name>
<dbReference type="InterPro" id="IPR041978">
    <property type="entry name" value="KOW_Spt5_5"/>
</dbReference>
<dbReference type="CDD" id="cd06085">
    <property type="entry name" value="KOW_Spt5_5"/>
    <property type="match status" value="1"/>
</dbReference>
<evidence type="ECO:0000256" key="5">
    <source>
        <dbReference type="ARBA" id="ARBA00023242"/>
    </source>
</evidence>
<dbReference type="InterPro" id="IPR057936">
    <property type="entry name" value="KOWx_Spt5"/>
</dbReference>
<dbReference type="EMBL" id="JBEFKJ010000022">
    <property type="protein sequence ID" value="KAL2040252.1"/>
    <property type="molecule type" value="Genomic_DNA"/>
</dbReference>
<feature type="region of interest" description="Disordered" evidence="9">
    <location>
        <begin position="809"/>
        <end position="845"/>
    </location>
</feature>
<dbReference type="Pfam" id="PF23284">
    <property type="entry name" value="KOW2_Spt5"/>
    <property type="match status" value="1"/>
</dbReference>